<evidence type="ECO:0000256" key="1">
    <source>
        <dbReference type="SAM" id="MobiDB-lite"/>
    </source>
</evidence>
<accession>A0C2Z7</accession>
<evidence type="ECO:0000313" key="2">
    <source>
        <dbReference type="EMBL" id="CAK65164.1"/>
    </source>
</evidence>
<reference evidence="2 3" key="1">
    <citation type="journal article" date="2006" name="Nature">
        <title>Global trends of whole-genome duplications revealed by the ciliate Paramecium tetraurelia.</title>
        <authorList>
            <consortium name="Genoscope"/>
            <person name="Aury J.-M."/>
            <person name="Jaillon O."/>
            <person name="Duret L."/>
            <person name="Noel B."/>
            <person name="Jubin C."/>
            <person name="Porcel B.M."/>
            <person name="Segurens B."/>
            <person name="Daubin V."/>
            <person name="Anthouard V."/>
            <person name="Aiach N."/>
            <person name="Arnaiz O."/>
            <person name="Billaut A."/>
            <person name="Beisson J."/>
            <person name="Blanc I."/>
            <person name="Bouhouche K."/>
            <person name="Camara F."/>
            <person name="Duharcourt S."/>
            <person name="Guigo R."/>
            <person name="Gogendeau D."/>
            <person name="Katinka M."/>
            <person name="Keller A.-M."/>
            <person name="Kissmehl R."/>
            <person name="Klotz C."/>
            <person name="Koll F."/>
            <person name="Le Moue A."/>
            <person name="Lepere C."/>
            <person name="Malinsky S."/>
            <person name="Nowacki M."/>
            <person name="Nowak J.K."/>
            <person name="Plattner H."/>
            <person name="Poulain J."/>
            <person name="Ruiz F."/>
            <person name="Serrano V."/>
            <person name="Zagulski M."/>
            <person name="Dessen P."/>
            <person name="Betermier M."/>
            <person name="Weissenbach J."/>
            <person name="Scarpelli C."/>
            <person name="Schachter V."/>
            <person name="Sperling L."/>
            <person name="Meyer E."/>
            <person name="Cohen J."/>
            <person name="Wincker P."/>
        </authorList>
    </citation>
    <scope>NUCLEOTIDE SEQUENCE [LARGE SCALE GENOMIC DNA]</scope>
    <source>
        <strain evidence="2 3">Stock d4-2</strain>
    </source>
</reference>
<sequence length="116" mass="13288">MGSNQRINWIRIRMNESKSRINGIRIRSNWCNSRVNGLKLGWMGQGLGQGYKPQGPSQSKGQWTQDKQEQEKCVEITCADNQIVFKDRCVAQTCENFDKVQAKQEGGQKKPPLKFD</sequence>
<organism evidence="2 3">
    <name type="scientific">Paramecium tetraurelia</name>
    <dbReference type="NCBI Taxonomy" id="5888"/>
    <lineage>
        <taxon>Eukaryota</taxon>
        <taxon>Sar</taxon>
        <taxon>Alveolata</taxon>
        <taxon>Ciliophora</taxon>
        <taxon>Intramacronucleata</taxon>
        <taxon>Oligohymenophorea</taxon>
        <taxon>Peniculida</taxon>
        <taxon>Parameciidae</taxon>
        <taxon>Paramecium</taxon>
    </lineage>
</organism>
<dbReference type="EMBL" id="CT868036">
    <property type="protein sequence ID" value="CAK65164.1"/>
    <property type="molecule type" value="Genomic_DNA"/>
</dbReference>
<dbReference type="RefSeq" id="XP_001432561.1">
    <property type="nucleotide sequence ID" value="XM_001432524.1"/>
</dbReference>
<dbReference type="InParanoid" id="A0C2Z7"/>
<name>A0C2Z7_PARTE</name>
<protein>
    <submittedName>
        <fullName evidence="2">Uncharacterized protein</fullName>
    </submittedName>
</protein>
<gene>
    <name evidence="2" type="ORF">GSPATT00034642001</name>
</gene>
<proteinExistence type="predicted"/>
<dbReference type="AlphaFoldDB" id="A0C2Z7"/>
<feature type="region of interest" description="Disordered" evidence="1">
    <location>
        <begin position="46"/>
        <end position="66"/>
    </location>
</feature>
<dbReference type="HOGENOM" id="CLU_2101659_0_0_1"/>
<dbReference type="KEGG" id="ptm:GSPATT00034642001"/>
<evidence type="ECO:0000313" key="3">
    <source>
        <dbReference type="Proteomes" id="UP000000600"/>
    </source>
</evidence>
<dbReference type="GeneID" id="5018346"/>
<keyword evidence="3" id="KW-1185">Reference proteome</keyword>
<dbReference type="Proteomes" id="UP000000600">
    <property type="component" value="Unassembled WGS sequence"/>
</dbReference>
<feature type="compositionally biased region" description="Polar residues" evidence="1">
    <location>
        <begin position="55"/>
        <end position="65"/>
    </location>
</feature>